<evidence type="ECO:0000313" key="7">
    <source>
        <dbReference type="Proteomes" id="UP000436088"/>
    </source>
</evidence>
<protein>
    <recommendedName>
        <fullName evidence="4">Acyl carrier protein</fullName>
    </recommendedName>
</protein>
<comment type="caution">
    <text evidence="6">The sequence shown here is derived from an EMBL/GenBank/DDBJ whole genome shotgun (WGS) entry which is preliminary data.</text>
</comment>
<proteinExistence type="inferred from homology"/>
<evidence type="ECO:0000256" key="1">
    <source>
        <dbReference type="ARBA" id="ARBA00010930"/>
    </source>
</evidence>
<dbReference type="PANTHER" id="PTHR46153:SF2">
    <property type="entry name" value="ACYL CARRIER PROTEIN"/>
    <property type="match status" value="1"/>
</dbReference>
<reference evidence="6" key="1">
    <citation type="submission" date="2019-09" db="EMBL/GenBank/DDBJ databases">
        <title>Draft genome information of white flower Hibiscus syriacus.</title>
        <authorList>
            <person name="Kim Y.-M."/>
        </authorList>
    </citation>
    <scope>NUCLEOTIDE SEQUENCE [LARGE SCALE GENOMIC DNA]</scope>
    <source>
        <strain evidence="6">YM2019G1</strain>
    </source>
</reference>
<gene>
    <name evidence="6" type="ORF">F3Y22_tig00110944pilonHSYRG00018</name>
</gene>
<keyword evidence="7" id="KW-1185">Reference proteome</keyword>
<dbReference type="AlphaFoldDB" id="A0A6A2ZDL7"/>
<dbReference type="EMBL" id="VEPZ02001174">
    <property type="protein sequence ID" value="KAE8689065.1"/>
    <property type="molecule type" value="Genomic_DNA"/>
</dbReference>
<dbReference type="SUPFAM" id="SSF47336">
    <property type="entry name" value="ACP-like"/>
    <property type="match status" value="1"/>
</dbReference>
<evidence type="ECO:0000259" key="5">
    <source>
        <dbReference type="PROSITE" id="PS50075"/>
    </source>
</evidence>
<dbReference type="PANTHER" id="PTHR46153">
    <property type="entry name" value="ACYL CARRIER PROTEIN"/>
    <property type="match status" value="1"/>
</dbReference>
<dbReference type="InterPro" id="IPR009081">
    <property type="entry name" value="PP-bd_ACP"/>
</dbReference>
<dbReference type="InterPro" id="IPR003231">
    <property type="entry name" value="ACP"/>
</dbReference>
<dbReference type="Gene3D" id="1.10.1200.10">
    <property type="entry name" value="ACP-like"/>
    <property type="match status" value="1"/>
</dbReference>
<organism evidence="6 7">
    <name type="scientific">Hibiscus syriacus</name>
    <name type="common">Rose of Sharon</name>
    <dbReference type="NCBI Taxonomy" id="106335"/>
    <lineage>
        <taxon>Eukaryota</taxon>
        <taxon>Viridiplantae</taxon>
        <taxon>Streptophyta</taxon>
        <taxon>Embryophyta</taxon>
        <taxon>Tracheophyta</taxon>
        <taxon>Spermatophyta</taxon>
        <taxon>Magnoliopsida</taxon>
        <taxon>eudicotyledons</taxon>
        <taxon>Gunneridae</taxon>
        <taxon>Pentapetalae</taxon>
        <taxon>rosids</taxon>
        <taxon>malvids</taxon>
        <taxon>Malvales</taxon>
        <taxon>Malvaceae</taxon>
        <taxon>Malvoideae</taxon>
        <taxon>Hibiscus</taxon>
    </lineage>
</organism>
<evidence type="ECO:0000256" key="2">
    <source>
        <dbReference type="ARBA" id="ARBA00022450"/>
    </source>
</evidence>
<keyword evidence="4" id="KW-0276">Fatty acid metabolism</keyword>
<feature type="domain" description="Carrier" evidence="5">
    <location>
        <begin position="34"/>
        <end position="119"/>
    </location>
</feature>
<dbReference type="PROSITE" id="PS50075">
    <property type="entry name" value="CARRIER"/>
    <property type="match status" value="1"/>
</dbReference>
<keyword evidence="3" id="KW-0597">Phosphoprotein</keyword>
<keyword evidence="4" id="KW-0443">Lipid metabolism</keyword>
<dbReference type="Proteomes" id="UP000436088">
    <property type="component" value="Unassembled WGS sequence"/>
</dbReference>
<keyword evidence="2 4" id="KW-0596">Phosphopantetheine</keyword>
<evidence type="ECO:0000313" key="6">
    <source>
        <dbReference type="EMBL" id="KAE8689065.1"/>
    </source>
</evidence>
<accession>A0A6A2ZDL7</accession>
<evidence type="ECO:0000256" key="3">
    <source>
        <dbReference type="ARBA" id="ARBA00022553"/>
    </source>
</evidence>
<keyword evidence="4" id="KW-0444">Lipid biosynthesis</keyword>
<dbReference type="Pfam" id="PF00550">
    <property type="entry name" value="PP-binding"/>
    <property type="match status" value="1"/>
</dbReference>
<comment type="function">
    <text evidence="4">Carrier of the growing fatty acid chain in fatty acid biosynthesis.</text>
</comment>
<name>A0A6A2ZDL7_HIBSY</name>
<dbReference type="HAMAP" id="MF_01217">
    <property type="entry name" value="Acyl_carrier"/>
    <property type="match status" value="1"/>
</dbReference>
<keyword evidence="4" id="KW-0275">Fatty acid biosynthesis</keyword>
<sequence>MAAFASIPACSLASPATFSIAKGSYSQHKSFSTTADPETLKTVQNTIAKQLSIDVSSVTPETKFADLGADSLDTFLTSNSFQVEIVMALEEQFRISVGEDGAENIATVQDASDLIEKVKAA</sequence>
<comment type="similarity">
    <text evidence="1">Belongs to the acyl carrier protein (ACP) family.</text>
</comment>
<evidence type="ECO:0000256" key="4">
    <source>
        <dbReference type="RuleBase" id="RU000722"/>
    </source>
</evidence>
<dbReference type="InterPro" id="IPR036736">
    <property type="entry name" value="ACP-like_sf"/>
</dbReference>
<dbReference type="InterPro" id="IPR044813">
    <property type="entry name" value="ACP_chloroplastic"/>
</dbReference>
<dbReference type="GO" id="GO:0000036">
    <property type="term" value="F:acyl carrier activity"/>
    <property type="evidence" value="ECO:0007669"/>
    <property type="project" value="InterPro"/>
</dbReference>